<dbReference type="SUPFAM" id="SSF158791">
    <property type="entry name" value="MgtE N-terminal domain-like"/>
    <property type="match status" value="1"/>
</dbReference>
<accession>A0A0S1SJ75</accession>
<feature type="transmembrane region" description="Helical" evidence="9">
    <location>
        <begin position="314"/>
        <end position="332"/>
    </location>
</feature>
<keyword evidence="3 9" id="KW-0813">Transport</keyword>
<comment type="similarity">
    <text evidence="2 9">Belongs to the SLC41A transporter family.</text>
</comment>
<accession>A0A0S1SQR7</accession>
<dbReference type="Gene3D" id="1.25.60.10">
    <property type="entry name" value="MgtE N-terminal domain-like"/>
    <property type="match status" value="1"/>
</dbReference>
<dbReference type="SUPFAM" id="SSF161093">
    <property type="entry name" value="MgtE membrane domain-like"/>
    <property type="match status" value="1"/>
</dbReference>
<reference evidence="12" key="1">
    <citation type="submission" date="2015-10" db="EMBL/GenBank/DDBJ databases">
        <title>Analysis of five complete genome sequences for members of the class Peribacteria in the recently recognized Peregrinibacteria bacterial phylum.</title>
        <authorList>
            <person name="Anantharaman K."/>
            <person name="Brown C.T."/>
            <person name="Burstein D."/>
            <person name="Castelle C.J."/>
            <person name="Probst A.J."/>
            <person name="Thomas B.C."/>
            <person name="Williams K.H."/>
            <person name="Banfield J.F."/>
        </authorList>
    </citation>
    <scope>NUCLEOTIDE SEQUENCE [LARGE SCALE GENOMIC DNA]</scope>
</reference>
<evidence type="ECO:0000256" key="3">
    <source>
        <dbReference type="ARBA" id="ARBA00022448"/>
    </source>
</evidence>
<evidence type="ECO:0000256" key="9">
    <source>
        <dbReference type="RuleBase" id="RU362011"/>
    </source>
</evidence>
<feature type="transmembrane region" description="Helical" evidence="9">
    <location>
        <begin position="436"/>
        <end position="459"/>
    </location>
</feature>
<evidence type="ECO:0000256" key="2">
    <source>
        <dbReference type="ARBA" id="ARBA00009749"/>
    </source>
</evidence>
<accession>A0A0S1SN80</accession>
<evidence type="ECO:0000256" key="7">
    <source>
        <dbReference type="ARBA" id="ARBA00023136"/>
    </source>
</evidence>
<dbReference type="EMBL" id="CP013065">
    <property type="protein sequence ID" value="ALM12870.1"/>
    <property type="molecule type" value="Genomic_DNA"/>
</dbReference>
<keyword evidence="9" id="KW-0479">Metal-binding</keyword>
<sequence length="460" mass="50540">MGAPDTGFRTMNQELFHKVDGLLQAKNDQELRRVLLREDAREIADIIDALGHGKRKTFAVFPPEVQADVVLLLSEASIHSVVPRLPDAVIARFLHFLDEDEATDILQRLHSKRHPHILEKMREDRRKPIEKLLTYGPETAGGLMDLNFLEVDPQAKIPMILSSVQEYMRTHHKQIPIALLTGKNGILWIPSRALMSSNGDVVPSQIARPIPVLHHATDQEDVLETMQREGADVSCVIDDHQKIVGVIHLGDLLRVAEAEASEDVYRLGGMDPLSASYLESKFTTIWRKRVVWLSVLFVAELFTFTALAQFESSIAAVTALALFVPLTISTGGNSGSQAATLITRAMALGDVAPRDWFKVMRRELVMGIALGLTLGAVAFVRASLTPQGVLGTANRWILGLVIAQSVAAICLWGTLVGSMLPLLFKRFGVDPGYASSPFVATFVDVTGIVIYFSIAGVFIL</sequence>
<dbReference type="Gene3D" id="3.10.580.10">
    <property type="entry name" value="CBS-domain"/>
    <property type="match status" value="1"/>
</dbReference>
<name>A0A0S1SQR7_9BACT</name>
<dbReference type="PANTHER" id="PTHR41394">
    <property type="entry name" value="MAGNESIUM TRANSPORTER MGTE"/>
    <property type="match status" value="1"/>
</dbReference>
<keyword evidence="4 9" id="KW-0812">Transmembrane</keyword>
<dbReference type="InterPro" id="IPR006667">
    <property type="entry name" value="SLC41_membr_dom"/>
</dbReference>
<keyword evidence="5 9" id="KW-0460">Magnesium</keyword>
<dbReference type="AlphaFoldDB" id="A0A0S1SQR7"/>
<feature type="transmembrane region" description="Helical" evidence="9">
    <location>
        <begin position="396"/>
        <end position="424"/>
    </location>
</feature>
<dbReference type="InterPro" id="IPR000644">
    <property type="entry name" value="CBS_dom"/>
</dbReference>
<accession>A0A0S1SI52</accession>
<protein>
    <recommendedName>
        <fullName evidence="9">Magnesium transporter MgtE</fullName>
    </recommendedName>
</protein>
<evidence type="ECO:0000259" key="10">
    <source>
        <dbReference type="PROSITE" id="PS51371"/>
    </source>
</evidence>
<evidence type="ECO:0000256" key="8">
    <source>
        <dbReference type="PROSITE-ProRule" id="PRU00703"/>
    </source>
</evidence>
<dbReference type="NCBIfam" id="TIGR00400">
    <property type="entry name" value="mgtE"/>
    <property type="match status" value="1"/>
</dbReference>
<dbReference type="SMART" id="SM00924">
    <property type="entry name" value="MgtE_N"/>
    <property type="match status" value="1"/>
</dbReference>
<dbReference type="InterPro" id="IPR038076">
    <property type="entry name" value="MgtE_N_sf"/>
</dbReference>
<keyword evidence="8" id="KW-0129">CBS domain</keyword>
<dbReference type="PATRIC" id="fig|1735161.3.peg.169"/>
<dbReference type="PANTHER" id="PTHR41394:SF8">
    <property type="entry name" value="MAGNESIUM TRANSPORTER MGTE"/>
    <property type="match status" value="1"/>
</dbReference>
<evidence type="ECO:0000256" key="5">
    <source>
        <dbReference type="ARBA" id="ARBA00022842"/>
    </source>
</evidence>
<dbReference type="InterPro" id="IPR046342">
    <property type="entry name" value="CBS_dom_sf"/>
</dbReference>
<dbReference type="SUPFAM" id="SSF54631">
    <property type="entry name" value="CBS-domain pair"/>
    <property type="match status" value="1"/>
</dbReference>
<organism evidence="11 12">
    <name type="scientific">Candidatus Peribacter riflensis</name>
    <dbReference type="NCBI Taxonomy" id="1735162"/>
    <lineage>
        <taxon>Bacteria</taxon>
        <taxon>Candidatus Peregrinibacteriota</taxon>
        <taxon>Candidatus Peribacteria</taxon>
        <taxon>Candidatus Peribacterales</taxon>
        <taxon>Candidatus Peribacteraceae</taxon>
        <taxon>Candidatus Peribacter</taxon>
    </lineage>
</organism>
<dbReference type="Pfam" id="PF00571">
    <property type="entry name" value="CBS"/>
    <property type="match status" value="1"/>
</dbReference>
<dbReference type="InterPro" id="IPR036739">
    <property type="entry name" value="SLC41_membr_dom_sf"/>
</dbReference>
<dbReference type="GO" id="GO:0046872">
    <property type="term" value="F:metal ion binding"/>
    <property type="evidence" value="ECO:0007669"/>
    <property type="project" value="UniProtKB-KW"/>
</dbReference>
<dbReference type="KEGG" id="prf:PeribacterA2_0169"/>
<proteinExistence type="inferred from homology"/>
<accession>A0A0S1SVN4</accession>
<feature type="transmembrane region" description="Helical" evidence="9">
    <location>
        <begin position="290"/>
        <end position="308"/>
    </location>
</feature>
<reference evidence="11 12" key="2">
    <citation type="journal article" date="2016" name="PeerJ">
        <title>Analysis of five complete genome sequences for members of the class Peribacteria in the recently recognized Peregrinibacteria bacterial phylum.</title>
        <authorList>
            <person name="Anantharaman K."/>
            <person name="Brown C.T."/>
            <person name="Burstein D."/>
            <person name="Castelle C.J."/>
            <person name="Probst A.J."/>
            <person name="Thomas B.C."/>
            <person name="Williams K.H."/>
            <person name="Banfield J.F."/>
        </authorList>
    </citation>
    <scope>NUCLEOTIDE SEQUENCE [LARGE SCALE GENOMIC DNA]</scope>
    <source>
        <strain evidence="11">RIFOXYD1_FULL_PER-ii_59_16</strain>
    </source>
</reference>
<evidence type="ECO:0000313" key="11">
    <source>
        <dbReference type="EMBL" id="ALM12870.1"/>
    </source>
</evidence>
<keyword evidence="7 9" id="KW-0472">Membrane</keyword>
<dbReference type="InterPro" id="IPR006668">
    <property type="entry name" value="Mg_transptr_MgtE_intracell_dom"/>
</dbReference>
<dbReference type="GO" id="GO:0015095">
    <property type="term" value="F:magnesium ion transmembrane transporter activity"/>
    <property type="evidence" value="ECO:0007669"/>
    <property type="project" value="UniProtKB-UniRule"/>
</dbReference>
<dbReference type="GO" id="GO:0005886">
    <property type="term" value="C:plasma membrane"/>
    <property type="evidence" value="ECO:0007669"/>
    <property type="project" value="UniProtKB-SubCell"/>
</dbReference>
<dbReference type="Pfam" id="PF03448">
    <property type="entry name" value="MgtE_N"/>
    <property type="match status" value="1"/>
</dbReference>
<dbReference type="PROSITE" id="PS51371">
    <property type="entry name" value="CBS"/>
    <property type="match status" value="1"/>
</dbReference>
<dbReference type="Proteomes" id="UP000069135">
    <property type="component" value="Chromosome"/>
</dbReference>
<feature type="transmembrane region" description="Helical" evidence="9">
    <location>
        <begin position="364"/>
        <end position="384"/>
    </location>
</feature>
<comment type="function">
    <text evidence="9">Acts as a magnesium transporter.</text>
</comment>
<dbReference type="Pfam" id="PF01769">
    <property type="entry name" value="MgtE"/>
    <property type="match status" value="1"/>
</dbReference>
<keyword evidence="9" id="KW-1003">Cell membrane</keyword>
<gene>
    <name evidence="11" type="ORF">PeribacterD1_0169</name>
</gene>
<evidence type="ECO:0000256" key="4">
    <source>
        <dbReference type="ARBA" id="ARBA00022692"/>
    </source>
</evidence>
<comment type="subunit">
    <text evidence="9">Homodimer.</text>
</comment>
<keyword evidence="6 9" id="KW-1133">Transmembrane helix</keyword>
<dbReference type="InterPro" id="IPR006669">
    <property type="entry name" value="MgtE_transporter"/>
</dbReference>
<evidence type="ECO:0000313" key="12">
    <source>
        <dbReference type="Proteomes" id="UP000069135"/>
    </source>
</evidence>
<feature type="domain" description="CBS" evidence="10">
    <location>
        <begin position="206"/>
        <end position="262"/>
    </location>
</feature>
<evidence type="ECO:0000256" key="1">
    <source>
        <dbReference type="ARBA" id="ARBA00004141"/>
    </source>
</evidence>
<comment type="subcellular location">
    <subcellularLocation>
        <location evidence="9">Cell membrane</location>
        <topology evidence="9">Multi-pass membrane protein</topology>
    </subcellularLocation>
    <subcellularLocation>
        <location evidence="1">Membrane</location>
        <topology evidence="1">Multi-pass membrane protein</topology>
    </subcellularLocation>
</comment>
<dbReference type="STRING" id="1735162.PeribacterB2_0169"/>
<dbReference type="Gene3D" id="1.10.357.20">
    <property type="entry name" value="SLC41 divalent cation transporters, integral membrane domain"/>
    <property type="match status" value="1"/>
</dbReference>
<evidence type="ECO:0000256" key="6">
    <source>
        <dbReference type="ARBA" id="ARBA00022989"/>
    </source>
</evidence>